<sequence length="131" mass="15250">MVSRMKDHMRKHHVRGFAHSLNLIVRESIKQSEEMTPLLSKVKAILSYFHYNVKGSEKLKSGLVSETPMPTFDGEPIPGHYHFLQIETNRYARAIINSKDQKLLSSRSRFKVWKLITLQEMESFIAIYIST</sequence>
<dbReference type="Proteomes" id="UP000762676">
    <property type="component" value="Unassembled WGS sequence"/>
</dbReference>
<name>A0AAV4GSP5_9GAST</name>
<dbReference type="EMBL" id="BMAT01008564">
    <property type="protein sequence ID" value="GFR88299.1"/>
    <property type="molecule type" value="Genomic_DNA"/>
</dbReference>
<reference evidence="1 2" key="1">
    <citation type="journal article" date="2021" name="Elife">
        <title>Chloroplast acquisition without the gene transfer in kleptoplastic sea slugs, Plakobranchus ocellatus.</title>
        <authorList>
            <person name="Maeda T."/>
            <person name="Takahashi S."/>
            <person name="Yoshida T."/>
            <person name="Shimamura S."/>
            <person name="Takaki Y."/>
            <person name="Nagai Y."/>
            <person name="Toyoda A."/>
            <person name="Suzuki Y."/>
            <person name="Arimoto A."/>
            <person name="Ishii H."/>
            <person name="Satoh N."/>
            <person name="Nishiyama T."/>
            <person name="Hasebe M."/>
            <person name="Maruyama T."/>
            <person name="Minagawa J."/>
            <person name="Obokata J."/>
            <person name="Shigenobu S."/>
        </authorList>
    </citation>
    <scope>NUCLEOTIDE SEQUENCE [LARGE SCALE GENOMIC DNA]</scope>
</reference>
<comment type="caution">
    <text evidence="1">The sequence shown here is derived from an EMBL/GenBank/DDBJ whole genome shotgun (WGS) entry which is preliminary data.</text>
</comment>
<gene>
    <name evidence="1" type="ORF">ElyMa_004248100</name>
</gene>
<evidence type="ECO:0000313" key="2">
    <source>
        <dbReference type="Proteomes" id="UP000762676"/>
    </source>
</evidence>
<accession>A0AAV4GSP5</accession>
<evidence type="ECO:0000313" key="1">
    <source>
        <dbReference type="EMBL" id="GFR88299.1"/>
    </source>
</evidence>
<keyword evidence="2" id="KW-1185">Reference proteome</keyword>
<organism evidence="1 2">
    <name type="scientific">Elysia marginata</name>
    <dbReference type="NCBI Taxonomy" id="1093978"/>
    <lineage>
        <taxon>Eukaryota</taxon>
        <taxon>Metazoa</taxon>
        <taxon>Spiralia</taxon>
        <taxon>Lophotrochozoa</taxon>
        <taxon>Mollusca</taxon>
        <taxon>Gastropoda</taxon>
        <taxon>Heterobranchia</taxon>
        <taxon>Euthyneura</taxon>
        <taxon>Panpulmonata</taxon>
        <taxon>Sacoglossa</taxon>
        <taxon>Placobranchoidea</taxon>
        <taxon>Plakobranchidae</taxon>
        <taxon>Elysia</taxon>
    </lineage>
</organism>
<dbReference type="AlphaFoldDB" id="A0AAV4GSP5"/>
<proteinExistence type="predicted"/>
<protein>
    <submittedName>
        <fullName evidence="1">Zinc finger BED domain-containing protein 1</fullName>
    </submittedName>
</protein>